<gene>
    <name evidence="5" type="ORF">RFULGI_LOCUS11266</name>
</gene>
<dbReference type="InterPro" id="IPR053215">
    <property type="entry name" value="TKL_Ser/Thr_kinase"/>
</dbReference>
<feature type="compositionally biased region" description="Low complexity" evidence="3">
    <location>
        <begin position="498"/>
        <end position="508"/>
    </location>
</feature>
<dbReference type="InterPro" id="IPR000719">
    <property type="entry name" value="Prot_kinase_dom"/>
</dbReference>
<dbReference type="InterPro" id="IPR001611">
    <property type="entry name" value="Leu-rich_rpt"/>
</dbReference>
<dbReference type="Pfam" id="PF00069">
    <property type="entry name" value="Pkinase"/>
    <property type="match status" value="1"/>
</dbReference>
<proteinExistence type="predicted"/>
<comment type="caution">
    <text evidence="5">The sequence shown here is derived from an EMBL/GenBank/DDBJ whole genome shotgun (WGS) entry which is preliminary data.</text>
</comment>
<name>A0A9N9I2S0_9GLOM</name>
<protein>
    <submittedName>
        <fullName evidence="5">11107_t:CDS:1</fullName>
    </submittedName>
</protein>
<dbReference type="SUPFAM" id="SSF56112">
    <property type="entry name" value="Protein kinase-like (PK-like)"/>
    <property type="match status" value="1"/>
</dbReference>
<accession>A0A9N9I2S0</accession>
<feature type="domain" description="Protein kinase" evidence="4">
    <location>
        <begin position="158"/>
        <end position="440"/>
    </location>
</feature>
<keyword evidence="2" id="KW-0677">Repeat</keyword>
<dbReference type="OrthoDB" id="544350at2759"/>
<dbReference type="PROSITE" id="PS51450">
    <property type="entry name" value="LRR"/>
    <property type="match status" value="1"/>
</dbReference>
<dbReference type="GO" id="GO:0005524">
    <property type="term" value="F:ATP binding"/>
    <property type="evidence" value="ECO:0007669"/>
    <property type="project" value="InterPro"/>
</dbReference>
<dbReference type="PANTHER" id="PTHR45756">
    <property type="entry name" value="PALMITOYLTRANSFERASE"/>
    <property type="match status" value="1"/>
</dbReference>
<organism evidence="5 6">
    <name type="scientific">Racocetra fulgida</name>
    <dbReference type="NCBI Taxonomy" id="60492"/>
    <lineage>
        <taxon>Eukaryota</taxon>
        <taxon>Fungi</taxon>
        <taxon>Fungi incertae sedis</taxon>
        <taxon>Mucoromycota</taxon>
        <taxon>Glomeromycotina</taxon>
        <taxon>Glomeromycetes</taxon>
        <taxon>Diversisporales</taxon>
        <taxon>Gigasporaceae</taxon>
        <taxon>Racocetra</taxon>
    </lineage>
</organism>
<dbReference type="Proteomes" id="UP000789396">
    <property type="component" value="Unassembled WGS sequence"/>
</dbReference>
<dbReference type="AlphaFoldDB" id="A0A9N9I2S0"/>
<dbReference type="PROSITE" id="PS50011">
    <property type="entry name" value="PROTEIN_KINASE_DOM"/>
    <property type="match status" value="1"/>
</dbReference>
<dbReference type="InterPro" id="IPR032675">
    <property type="entry name" value="LRR_dom_sf"/>
</dbReference>
<dbReference type="EMBL" id="CAJVPZ010024100">
    <property type="protein sequence ID" value="CAG8717959.1"/>
    <property type="molecule type" value="Genomic_DNA"/>
</dbReference>
<evidence type="ECO:0000256" key="2">
    <source>
        <dbReference type="ARBA" id="ARBA00022737"/>
    </source>
</evidence>
<dbReference type="PANTHER" id="PTHR45756:SF1">
    <property type="entry name" value="PROTEIN KINASE DOMAIN CONTAINING PROTEIN"/>
    <property type="match status" value="1"/>
</dbReference>
<keyword evidence="6" id="KW-1185">Reference proteome</keyword>
<feature type="non-terminal residue" evidence="5">
    <location>
        <position position="1"/>
    </location>
</feature>
<evidence type="ECO:0000313" key="6">
    <source>
        <dbReference type="Proteomes" id="UP000789396"/>
    </source>
</evidence>
<evidence type="ECO:0000256" key="3">
    <source>
        <dbReference type="SAM" id="MobiDB-lite"/>
    </source>
</evidence>
<dbReference type="SUPFAM" id="SSF52058">
    <property type="entry name" value="L domain-like"/>
    <property type="match status" value="1"/>
</dbReference>
<dbReference type="Gene3D" id="1.10.510.10">
    <property type="entry name" value="Transferase(Phosphotransferase) domain 1"/>
    <property type="match status" value="1"/>
</dbReference>
<evidence type="ECO:0000313" key="5">
    <source>
        <dbReference type="EMBL" id="CAG8717959.1"/>
    </source>
</evidence>
<feature type="region of interest" description="Disordered" evidence="3">
    <location>
        <begin position="488"/>
        <end position="508"/>
    </location>
</feature>
<dbReference type="GO" id="GO:0004672">
    <property type="term" value="F:protein kinase activity"/>
    <property type="evidence" value="ECO:0007669"/>
    <property type="project" value="InterPro"/>
</dbReference>
<sequence length="508" mass="58933">EELDLGDFTYLRRLSGIVRFIYYGVKDETKLTFKNKPEKAEIIKLVQAQKYINQQYPSKEEREKETRLYIREKNLQGYLDLSEFINLKVLGCSGNQLTSLNLTNCSQLEEINCSNNQLTNIILPPNPTNLKELRLYNNNFISNLSFLTPAINLEYLNLADNKFIGSLDYLSEMRQLKSLNISDTDINEVNIEQLPRINLKLIVKEKEFVQQQPQMELLIPHEQFTNIQYLAEVVLKVLNNSQNITTDFLQEIAYPTTKKYLMVMDYVPNGDLRQYWKNNCLPLKSKLSQLLTIAEGLKSIHEKELVHRDLHPGNILNRELSGIGSGNVLCYITDLGLSRLVNEIEQEGKIYGQMTYISPEVLLEQPYTKASDIYSFGIIAYELLANSYPYPETNDLELSLKVCQGYRPDIDKVLIPQLLKDLIKKKEIKDRKNAKFHQQYQTIEKEYNTFSQKPYQIHPNATLTSKMIDTKEITTRLQSLKIGSKQIDFDIPEEDEQQPQIEIPPKNN</sequence>
<evidence type="ECO:0000256" key="1">
    <source>
        <dbReference type="ARBA" id="ARBA00022614"/>
    </source>
</evidence>
<dbReference type="Gene3D" id="3.80.10.10">
    <property type="entry name" value="Ribonuclease Inhibitor"/>
    <property type="match status" value="1"/>
</dbReference>
<reference evidence="5" key="1">
    <citation type="submission" date="2021-06" db="EMBL/GenBank/DDBJ databases">
        <authorList>
            <person name="Kallberg Y."/>
            <person name="Tangrot J."/>
            <person name="Rosling A."/>
        </authorList>
    </citation>
    <scope>NUCLEOTIDE SEQUENCE</scope>
    <source>
        <strain evidence="5">IN212</strain>
    </source>
</reference>
<keyword evidence="1" id="KW-0433">Leucine-rich repeat</keyword>
<evidence type="ECO:0000259" key="4">
    <source>
        <dbReference type="PROSITE" id="PS50011"/>
    </source>
</evidence>
<dbReference type="InterPro" id="IPR011009">
    <property type="entry name" value="Kinase-like_dom_sf"/>
</dbReference>